<dbReference type="Proteomes" id="UP000007271">
    <property type="component" value="Unassembled WGS sequence"/>
</dbReference>
<dbReference type="Gene3D" id="3.40.50.1360">
    <property type="match status" value="1"/>
</dbReference>
<evidence type="ECO:0000313" key="6">
    <source>
        <dbReference type="Proteomes" id="UP000007271"/>
    </source>
</evidence>
<dbReference type="STRING" id="1185325.A11Y_74063"/>
<dbReference type="GO" id="GO:0003677">
    <property type="term" value="F:DNA binding"/>
    <property type="evidence" value="ECO:0007669"/>
    <property type="project" value="UniProtKB-KW"/>
</dbReference>
<evidence type="ECO:0000259" key="4">
    <source>
        <dbReference type="PROSITE" id="PS51000"/>
    </source>
</evidence>
<dbReference type="SUPFAM" id="SSF46785">
    <property type="entry name" value="Winged helix' DNA-binding domain"/>
    <property type="match status" value="1"/>
</dbReference>
<evidence type="ECO:0000256" key="2">
    <source>
        <dbReference type="ARBA" id="ARBA00023125"/>
    </source>
</evidence>
<dbReference type="RefSeq" id="WP_003680109.1">
    <property type="nucleotide sequence ID" value="NZ_AKFP01000086.1"/>
</dbReference>
<dbReference type="InterPro" id="IPR014036">
    <property type="entry name" value="DeoR-like_C"/>
</dbReference>
<dbReference type="PROSITE" id="PS00894">
    <property type="entry name" value="HTH_DEOR_1"/>
    <property type="match status" value="1"/>
</dbReference>
<protein>
    <submittedName>
        <fullName evidence="5">DeoR family transcriptional regulator</fullName>
    </submittedName>
</protein>
<name>J3EPL9_9LACO</name>
<dbReference type="PANTHER" id="PTHR30363">
    <property type="entry name" value="HTH-TYPE TRANSCRIPTIONAL REGULATOR SRLR-RELATED"/>
    <property type="match status" value="1"/>
</dbReference>
<dbReference type="InterPro" id="IPR036388">
    <property type="entry name" value="WH-like_DNA-bd_sf"/>
</dbReference>
<reference evidence="5 6" key="1">
    <citation type="submission" date="2012-05" db="EMBL/GenBank/DDBJ databases">
        <title>Complete Genome Sequence of Lactobacillus coryniformis CECT5711.</title>
        <authorList>
            <person name="Rodriguez J.M."/>
        </authorList>
    </citation>
    <scope>NUCLEOTIDE SEQUENCE [LARGE SCALE GENOMIC DNA]</scope>
    <source>
        <strain evidence="6">CECT5711</strain>
    </source>
</reference>
<evidence type="ECO:0000256" key="3">
    <source>
        <dbReference type="ARBA" id="ARBA00023163"/>
    </source>
</evidence>
<dbReference type="AlphaFoldDB" id="J3EPL9"/>
<dbReference type="SMART" id="SM00420">
    <property type="entry name" value="HTH_DEOR"/>
    <property type="match status" value="1"/>
</dbReference>
<dbReference type="SMART" id="SM01134">
    <property type="entry name" value="DeoRC"/>
    <property type="match status" value="1"/>
</dbReference>
<keyword evidence="3" id="KW-0804">Transcription</keyword>
<dbReference type="InterPro" id="IPR037171">
    <property type="entry name" value="NagB/RpiA_transferase-like"/>
</dbReference>
<evidence type="ECO:0000313" key="5">
    <source>
        <dbReference type="EMBL" id="EJN55090.1"/>
    </source>
</evidence>
<feature type="domain" description="HTH deoR-type" evidence="4">
    <location>
        <begin position="3"/>
        <end position="58"/>
    </location>
</feature>
<proteinExistence type="predicted"/>
<sequence length="255" mass="28858">MDATARQMAIIEIMKVEHSVKISFLADKMNVTRETIRRDLTLLEERKLVRLVRGGAILNIPKNETSYEKRLRVQSKQKNEIAATFCDYIEEGDTVYLDFGSTCLAVAKKIKQFDHLTIITNSLPIINELYKSENIQLFVLGGLVRRNEGSFFGKEAQNSLKSFNINIGFFSGSGIDVEFGLSNHSMGESDLSREVIKRCQKIAVGIDHTKFGTVLPQRVMSIETMDLLITDFITDTKIAEQLEEKTTLIQTERGE</sequence>
<dbReference type="Pfam" id="PF08220">
    <property type="entry name" value="HTH_DeoR"/>
    <property type="match status" value="1"/>
</dbReference>
<dbReference type="InterPro" id="IPR036390">
    <property type="entry name" value="WH_DNA-bd_sf"/>
</dbReference>
<dbReference type="PANTHER" id="PTHR30363:SF49">
    <property type="entry name" value="L-FUCOSE OPERON ACTIVATOR"/>
    <property type="match status" value="1"/>
</dbReference>
<dbReference type="GO" id="GO:0003700">
    <property type="term" value="F:DNA-binding transcription factor activity"/>
    <property type="evidence" value="ECO:0007669"/>
    <property type="project" value="InterPro"/>
</dbReference>
<dbReference type="InterPro" id="IPR050313">
    <property type="entry name" value="Carb_Metab_HTH_regulators"/>
</dbReference>
<accession>J3EPL9</accession>
<dbReference type="InterPro" id="IPR018356">
    <property type="entry name" value="Tscrpt_reg_HTH_DeoR_CS"/>
</dbReference>
<dbReference type="EMBL" id="AKFP01000086">
    <property type="protein sequence ID" value="EJN55090.1"/>
    <property type="molecule type" value="Genomic_DNA"/>
</dbReference>
<organism evidence="5 6">
    <name type="scientific">Loigolactobacillus coryniformis subsp. coryniformis CECT 5711</name>
    <dbReference type="NCBI Taxonomy" id="1185325"/>
    <lineage>
        <taxon>Bacteria</taxon>
        <taxon>Bacillati</taxon>
        <taxon>Bacillota</taxon>
        <taxon>Bacilli</taxon>
        <taxon>Lactobacillales</taxon>
        <taxon>Lactobacillaceae</taxon>
        <taxon>Loigolactobacillus</taxon>
    </lineage>
</organism>
<keyword evidence="2" id="KW-0238">DNA-binding</keyword>
<keyword evidence="1" id="KW-0805">Transcription regulation</keyword>
<dbReference type="SUPFAM" id="SSF100950">
    <property type="entry name" value="NagB/RpiA/CoA transferase-like"/>
    <property type="match status" value="1"/>
</dbReference>
<gene>
    <name evidence="5" type="ORF">A11Y_74063</name>
</gene>
<comment type="caution">
    <text evidence="5">The sequence shown here is derived from an EMBL/GenBank/DDBJ whole genome shotgun (WGS) entry which is preliminary data.</text>
</comment>
<dbReference type="InterPro" id="IPR001034">
    <property type="entry name" value="DeoR_HTH"/>
</dbReference>
<dbReference type="PATRIC" id="fig|1185325.3.peg.2390"/>
<evidence type="ECO:0000256" key="1">
    <source>
        <dbReference type="ARBA" id="ARBA00023015"/>
    </source>
</evidence>
<dbReference type="PROSITE" id="PS51000">
    <property type="entry name" value="HTH_DEOR_2"/>
    <property type="match status" value="1"/>
</dbReference>
<dbReference type="Pfam" id="PF00455">
    <property type="entry name" value="DeoRC"/>
    <property type="match status" value="1"/>
</dbReference>
<dbReference type="Gene3D" id="1.10.10.10">
    <property type="entry name" value="Winged helix-like DNA-binding domain superfamily/Winged helix DNA-binding domain"/>
    <property type="match status" value="1"/>
</dbReference>